<keyword evidence="4" id="KW-1185">Reference proteome</keyword>
<protein>
    <submittedName>
        <fullName evidence="3">PARP domain-containing protein</fullName>
    </submittedName>
</protein>
<organism evidence="4">
    <name type="scientific">Naegleria gruberi</name>
    <name type="common">Amoeba</name>
    <dbReference type="NCBI Taxonomy" id="5762"/>
    <lineage>
        <taxon>Eukaryota</taxon>
        <taxon>Discoba</taxon>
        <taxon>Heterolobosea</taxon>
        <taxon>Tetramitia</taxon>
        <taxon>Eutetramitia</taxon>
        <taxon>Vahlkampfiidae</taxon>
        <taxon>Naegleria</taxon>
    </lineage>
</organism>
<dbReference type="Proteomes" id="UP000006671">
    <property type="component" value="Unassembled WGS sequence"/>
</dbReference>
<dbReference type="OMA" id="TYCHYFC"/>
<name>D2W180_NAEGR</name>
<gene>
    <name evidence="3" type="ORF">NAEGRDRAFT_82004</name>
</gene>
<evidence type="ECO:0000259" key="2">
    <source>
        <dbReference type="Pfam" id="PF00644"/>
    </source>
</evidence>
<dbReference type="InParanoid" id="D2W180"/>
<dbReference type="Pfam" id="PF00644">
    <property type="entry name" value="PARP"/>
    <property type="match status" value="1"/>
</dbReference>
<dbReference type="OrthoDB" id="10256774at2759"/>
<dbReference type="GO" id="GO:0005634">
    <property type="term" value="C:nucleus"/>
    <property type="evidence" value="ECO:0007669"/>
    <property type="project" value="TreeGrafter"/>
</dbReference>
<dbReference type="PANTHER" id="PTHR45740:SF2">
    <property type="entry name" value="POLY [ADP-RIBOSE] POLYMERASE"/>
    <property type="match status" value="1"/>
</dbReference>
<dbReference type="KEGG" id="ngr:NAEGRDRAFT_82004"/>
<evidence type="ECO:0000313" key="4">
    <source>
        <dbReference type="Proteomes" id="UP000006671"/>
    </source>
</evidence>
<dbReference type="GeneID" id="8856693"/>
<evidence type="ECO:0000313" key="3">
    <source>
        <dbReference type="EMBL" id="EFC37136.1"/>
    </source>
</evidence>
<dbReference type="InterPro" id="IPR012317">
    <property type="entry name" value="Poly(ADP-ribose)pol_cat_dom"/>
</dbReference>
<dbReference type="InterPro" id="IPR051712">
    <property type="entry name" value="ARTD-AVP"/>
</dbReference>
<dbReference type="PANTHER" id="PTHR45740">
    <property type="entry name" value="POLY [ADP-RIBOSE] POLYMERASE"/>
    <property type="match status" value="1"/>
</dbReference>
<dbReference type="RefSeq" id="XP_002669880.1">
    <property type="nucleotide sequence ID" value="XM_002669834.1"/>
</dbReference>
<dbReference type="EMBL" id="GG738921">
    <property type="protein sequence ID" value="EFC37136.1"/>
    <property type="molecule type" value="Genomic_DNA"/>
</dbReference>
<sequence length="355" mass="40553">MFSLLKKITGSGQQQQPIISRKINSEARLSENDMKDLEKLTNELNSKISSPNLRALLAIYSKNIDEINGSEVVLDQSIADLENRFLSVHKEQKSLIFAHPELSNSNEDEEMVDGEDMYEYIKKKSMIKNELKKLNSEFSKSKITYCHYFCKEETDFIQKNGNKKDECKSYILRPSVAFDPFIVTGEDFHFRLASSFLNHANAGFTLNEVTYVCNPYNLKKFNEKKRELAKRHNFMLDSMKPLILFHGNRLESNYDSIMKTNFSISKVGSNTGNLGYYGKGVYFSSIPSYSAAYAGTNILLVCLVFTGKAYPLQQITMGCPRQEGYDSHTSPDGYSEVVIFDEDQILPIYKIKYSV</sequence>
<dbReference type="GO" id="GO:1990404">
    <property type="term" value="F:NAD+-protein mono-ADP-ribosyltransferase activity"/>
    <property type="evidence" value="ECO:0007669"/>
    <property type="project" value="TreeGrafter"/>
</dbReference>
<accession>D2W180</accession>
<dbReference type="VEuPathDB" id="AmoebaDB:NAEGRDRAFT_82004"/>
<dbReference type="Gene3D" id="3.90.228.10">
    <property type="match status" value="1"/>
</dbReference>
<evidence type="ECO:0000256" key="1">
    <source>
        <dbReference type="SAM" id="Coils"/>
    </source>
</evidence>
<dbReference type="GO" id="GO:0003950">
    <property type="term" value="F:NAD+ poly-ADP-ribosyltransferase activity"/>
    <property type="evidence" value="ECO:0007669"/>
    <property type="project" value="InterPro"/>
</dbReference>
<keyword evidence="1" id="KW-0175">Coiled coil</keyword>
<reference evidence="3 4" key="1">
    <citation type="journal article" date="2010" name="Cell">
        <title>The genome of Naegleria gruberi illuminates early eukaryotic versatility.</title>
        <authorList>
            <person name="Fritz-Laylin L.K."/>
            <person name="Prochnik S.E."/>
            <person name="Ginger M.L."/>
            <person name="Dacks J.B."/>
            <person name="Carpenter M.L."/>
            <person name="Field M.C."/>
            <person name="Kuo A."/>
            <person name="Paredez A."/>
            <person name="Chapman J."/>
            <person name="Pham J."/>
            <person name="Shu S."/>
            <person name="Neupane R."/>
            <person name="Cipriano M."/>
            <person name="Mancuso J."/>
            <person name="Tu H."/>
            <person name="Salamov A."/>
            <person name="Lindquist E."/>
            <person name="Shapiro H."/>
            <person name="Lucas S."/>
            <person name="Grigoriev I.V."/>
            <person name="Cande W.Z."/>
            <person name="Fulton C."/>
            <person name="Rokhsar D.S."/>
            <person name="Dawson S.C."/>
        </authorList>
    </citation>
    <scope>NUCLEOTIDE SEQUENCE [LARGE SCALE GENOMIC DNA]</scope>
    <source>
        <strain evidence="3 4">NEG-M</strain>
    </source>
</reference>
<feature type="coiled-coil region" evidence="1">
    <location>
        <begin position="20"/>
        <end position="47"/>
    </location>
</feature>
<feature type="domain" description="PARP catalytic" evidence="2">
    <location>
        <begin position="202"/>
        <end position="317"/>
    </location>
</feature>
<dbReference type="AlphaFoldDB" id="D2W180"/>
<dbReference type="SUPFAM" id="SSF56399">
    <property type="entry name" value="ADP-ribosylation"/>
    <property type="match status" value="1"/>
</dbReference>
<proteinExistence type="predicted"/>